<feature type="transmembrane region" description="Helical" evidence="1">
    <location>
        <begin position="12"/>
        <end position="30"/>
    </location>
</feature>
<keyword evidence="1" id="KW-0812">Transmembrane</keyword>
<accession>A0A2I1INZ9</accession>
<gene>
    <name evidence="2" type="ORF">CYJ19_04175</name>
</gene>
<dbReference type="STRING" id="33007.HMPREF3198_01388"/>
<dbReference type="AlphaFoldDB" id="A0A2I1INZ9"/>
<proteinExistence type="predicted"/>
<sequence>MANAMRLRDPRLLAGIVLIIGSTLAGWFIIDRSSGGPAMVAAKTDLAAGAVLNKSNTMVVDGLGAKSDIYLQAADLKGNRPLARPVGKGEVVPKAALTSPDSVKSRPLVVAAGSPLPASVKTGDQIELWEVANSETGQAHEPALMCVASLVAATEEERAFSEGVRLEVRVPNESVSRVLAAQGNGSKIVAVAKHR</sequence>
<dbReference type="EMBL" id="PKKO01000002">
    <property type="protein sequence ID" value="PKY72842.1"/>
    <property type="molecule type" value="Genomic_DNA"/>
</dbReference>
<keyword evidence="1" id="KW-1133">Transmembrane helix</keyword>
<evidence type="ECO:0000313" key="3">
    <source>
        <dbReference type="Proteomes" id="UP000235122"/>
    </source>
</evidence>
<name>A0A2I1INZ9_9ACTO</name>
<evidence type="ECO:0000313" key="2">
    <source>
        <dbReference type="EMBL" id="PKY72842.1"/>
    </source>
</evidence>
<dbReference type="RefSeq" id="WP_024330935.1">
    <property type="nucleotide sequence ID" value="NZ_JASOXK010000002.1"/>
</dbReference>
<comment type="caution">
    <text evidence="2">The sequence shown here is derived from an EMBL/GenBank/DDBJ whole genome shotgun (WGS) entry which is preliminary data.</text>
</comment>
<reference evidence="2 3" key="1">
    <citation type="submission" date="2017-12" db="EMBL/GenBank/DDBJ databases">
        <title>Phylogenetic diversity of female urinary microbiome.</title>
        <authorList>
            <person name="Thomas-White K."/>
            <person name="Wolfe A.J."/>
        </authorList>
    </citation>
    <scope>NUCLEOTIDE SEQUENCE [LARGE SCALE GENOMIC DNA]</scope>
    <source>
        <strain evidence="2 3">UMB0402</strain>
    </source>
</reference>
<keyword evidence="3" id="KW-1185">Reference proteome</keyword>
<dbReference type="Proteomes" id="UP000235122">
    <property type="component" value="Unassembled WGS sequence"/>
</dbReference>
<evidence type="ECO:0008006" key="4">
    <source>
        <dbReference type="Google" id="ProtNLM"/>
    </source>
</evidence>
<evidence type="ECO:0000256" key="1">
    <source>
        <dbReference type="SAM" id="Phobius"/>
    </source>
</evidence>
<keyword evidence="1" id="KW-0472">Membrane</keyword>
<protein>
    <recommendedName>
        <fullName evidence="4">SAF domain-containing protein</fullName>
    </recommendedName>
</protein>
<organism evidence="2 3">
    <name type="scientific">Winkia neuii</name>
    <dbReference type="NCBI Taxonomy" id="33007"/>
    <lineage>
        <taxon>Bacteria</taxon>
        <taxon>Bacillati</taxon>
        <taxon>Actinomycetota</taxon>
        <taxon>Actinomycetes</taxon>
        <taxon>Actinomycetales</taxon>
        <taxon>Actinomycetaceae</taxon>
        <taxon>Winkia</taxon>
    </lineage>
</organism>